<feature type="transmembrane region" description="Helical" evidence="2">
    <location>
        <begin position="12"/>
        <end position="32"/>
    </location>
</feature>
<proteinExistence type="predicted"/>
<feature type="compositionally biased region" description="Basic and acidic residues" evidence="1">
    <location>
        <begin position="749"/>
        <end position="763"/>
    </location>
</feature>
<feature type="compositionally biased region" description="Basic and acidic residues" evidence="1">
    <location>
        <begin position="494"/>
        <end position="503"/>
    </location>
</feature>
<accession>A0A147BEV9</accession>
<keyword evidence="2" id="KW-0812">Transmembrane</keyword>
<evidence type="ECO:0000256" key="2">
    <source>
        <dbReference type="SAM" id="Phobius"/>
    </source>
</evidence>
<feature type="region of interest" description="Disordered" evidence="1">
    <location>
        <begin position="710"/>
        <end position="773"/>
    </location>
</feature>
<feature type="region of interest" description="Disordered" evidence="1">
    <location>
        <begin position="465"/>
        <end position="693"/>
    </location>
</feature>
<feature type="compositionally biased region" description="Basic and acidic residues" evidence="1">
    <location>
        <begin position="526"/>
        <end position="548"/>
    </location>
</feature>
<protein>
    <submittedName>
        <fullName evidence="3">Putative conserved secreted protein</fullName>
    </submittedName>
</protein>
<dbReference type="EMBL" id="GEGO01006442">
    <property type="protein sequence ID" value="JAR88962.1"/>
    <property type="molecule type" value="Transcribed_RNA"/>
</dbReference>
<organism evidence="3">
    <name type="scientific">Ixodes ricinus</name>
    <name type="common">Common tick</name>
    <name type="synonym">Acarus ricinus</name>
    <dbReference type="NCBI Taxonomy" id="34613"/>
    <lineage>
        <taxon>Eukaryota</taxon>
        <taxon>Metazoa</taxon>
        <taxon>Ecdysozoa</taxon>
        <taxon>Arthropoda</taxon>
        <taxon>Chelicerata</taxon>
        <taxon>Arachnida</taxon>
        <taxon>Acari</taxon>
        <taxon>Parasitiformes</taxon>
        <taxon>Ixodida</taxon>
        <taxon>Ixodoidea</taxon>
        <taxon>Ixodidae</taxon>
        <taxon>Ixodinae</taxon>
        <taxon>Ixodes</taxon>
    </lineage>
</organism>
<evidence type="ECO:0000256" key="1">
    <source>
        <dbReference type="SAM" id="MobiDB-lite"/>
    </source>
</evidence>
<keyword evidence="2" id="KW-1133">Transmembrane helix</keyword>
<feature type="region of interest" description="Disordered" evidence="1">
    <location>
        <begin position="211"/>
        <end position="257"/>
    </location>
</feature>
<sequence>MMFVPDVGSVTWAVVAVSTSVVLIVALALCLCKQGADKSLNFIREENQVLNANSPVAFKVQSSGERQNGDLHSESSPLDKVSLHPRLVTERALPTPPGRPQSVPAASPSNPLRDGAAADSRSSTLVRPHRRNKAHAPPPPPASSAPPAGGADGARCTEGAGADTPSESSESDPLYSVATLRRPQSLDVTDNAPPIPEKRFDVAAEERALGGANSGAPFRPPNSTHPGPGPPAHSPDIPFVSVTMPEATGPASQASGTSDLSYTVISVREPLAKVREETLRQKPAQVAPAQEAYYTEVPEEEQMYAEIESGHNSAGSSVTYARIEPRTSEQQPPAPPTVESLKSVAQAHSRQASVTSASSLGAPSPDMDLGSLYTAVDKSSKQRQTIHISEGVAALGGEAANLDELYAKVHKPSRLSANTDEPLPKSKHLLPETFSVHDRPRSLPPGLDPFVSCTNMVVVREFEEKNGSSSSVGGGGAESAESLPPPPEEYADPAYERVYHQDSSDTDPCYERVSGGHADDAVSDPGYEKVPKRFDQEPGYETIRKDASTEYSRGVDPGYERIRKSDKASGVREDDVATNGGKAVEHNYERIKGRKERPYDDASDPGYERIRRKEDRGEDDASDPGYERIRKTHSDACSQADSDPGYERIEHSRKAKPTVSENGDDVGYEMIKERPAASCATHDANGSSDEMYKSVADDRVRKLGYRLMKDAGSGVDSPAPSPLAWKQASDSSSASDRGATEDSSSEEPGYERVRHRADADTEAVRPTPRRRLGAQAKVWRCSDSNLTATTVDTAERATSTFSLNANLDEGTSDDGNTADAGAVLYEVVRDSRDAGVQLVERITDNEPVPIVWARNAAHRSSEHKEREYIF</sequence>
<feature type="compositionally biased region" description="Basic and acidic residues" evidence="1">
    <location>
        <begin position="625"/>
        <end position="634"/>
    </location>
</feature>
<reference evidence="3" key="1">
    <citation type="journal article" date="2018" name="PLoS Negl. Trop. Dis.">
        <title>Sialome diversity of ticks revealed by RNAseq of single tick salivary glands.</title>
        <authorList>
            <person name="Perner J."/>
            <person name="Kropackova S."/>
            <person name="Kopacek P."/>
            <person name="Ribeiro J.M."/>
        </authorList>
    </citation>
    <scope>NUCLEOTIDE SEQUENCE</scope>
    <source>
        <strain evidence="3">Siblings of single egg batch collected in Ceske Budejovice</strain>
        <tissue evidence="3">Salivary glands</tissue>
    </source>
</reference>
<feature type="region of interest" description="Disordered" evidence="1">
    <location>
        <begin position="61"/>
        <end position="196"/>
    </location>
</feature>
<keyword evidence="2" id="KW-0472">Membrane</keyword>
<feature type="region of interest" description="Disordered" evidence="1">
    <location>
        <begin position="324"/>
        <end position="365"/>
    </location>
</feature>
<feature type="compositionally biased region" description="Polar residues" evidence="1">
    <location>
        <begin position="346"/>
        <end position="361"/>
    </location>
</feature>
<evidence type="ECO:0000313" key="3">
    <source>
        <dbReference type="EMBL" id="JAR88962.1"/>
    </source>
</evidence>
<feature type="compositionally biased region" description="Basic and acidic residues" evidence="1">
    <location>
        <begin position="583"/>
        <end position="616"/>
    </location>
</feature>
<dbReference type="AlphaFoldDB" id="A0A147BEV9"/>
<name>A0A147BEV9_IXORI</name>
<feature type="compositionally biased region" description="Basic and acidic residues" evidence="1">
    <location>
        <begin position="558"/>
        <end position="575"/>
    </location>
</feature>